<proteinExistence type="predicted"/>
<dbReference type="SUPFAM" id="SSF56059">
    <property type="entry name" value="Glutathione synthetase ATP-binding domain-like"/>
    <property type="match status" value="1"/>
</dbReference>
<reference evidence="4" key="1">
    <citation type="journal article" date="2019" name="Int. J. Syst. Evol. Microbiol.">
        <title>The Global Catalogue of Microorganisms (GCM) 10K type strain sequencing project: providing services to taxonomists for standard genome sequencing and annotation.</title>
        <authorList>
            <consortium name="The Broad Institute Genomics Platform"/>
            <consortium name="The Broad Institute Genome Sequencing Center for Infectious Disease"/>
            <person name="Wu L."/>
            <person name="Ma J."/>
        </authorList>
    </citation>
    <scope>NUCLEOTIDE SEQUENCE [LARGE SCALE GENOMIC DNA]</scope>
    <source>
        <strain evidence="4">CCUG 62414</strain>
    </source>
</reference>
<dbReference type="InterPro" id="IPR048764">
    <property type="entry name" value="PylC_N"/>
</dbReference>
<dbReference type="PANTHER" id="PTHR21621:SF0">
    <property type="entry name" value="BETA-CITRYLGLUTAMATE SYNTHASE B-RELATED"/>
    <property type="match status" value="1"/>
</dbReference>
<dbReference type="PANTHER" id="PTHR21621">
    <property type="entry name" value="RIBOSOMAL PROTEIN S6 MODIFICATION PROTEIN"/>
    <property type="match status" value="1"/>
</dbReference>
<dbReference type="EMBL" id="JBHTJI010000001">
    <property type="protein sequence ID" value="MFD0988645.1"/>
    <property type="molecule type" value="Genomic_DNA"/>
</dbReference>
<name>A0ABW3JEW4_9FLAO</name>
<dbReference type="Gene3D" id="3.30.1490.20">
    <property type="entry name" value="ATP-grasp fold, A domain"/>
    <property type="match status" value="1"/>
</dbReference>
<comment type="caution">
    <text evidence="3">The sequence shown here is derived from an EMBL/GenBank/DDBJ whole genome shotgun (WGS) entry which is preliminary data.</text>
</comment>
<dbReference type="Gene3D" id="3.30.470.20">
    <property type="entry name" value="ATP-grasp fold, B domain"/>
    <property type="match status" value="1"/>
</dbReference>
<keyword evidence="4" id="KW-1185">Reference proteome</keyword>
<dbReference type="InterPro" id="IPR011761">
    <property type="entry name" value="ATP-grasp"/>
</dbReference>
<dbReference type="Proteomes" id="UP001597061">
    <property type="component" value="Unassembled WGS sequence"/>
</dbReference>
<protein>
    <submittedName>
        <fullName evidence="3">ATP-grasp domain-containing protein</fullName>
    </submittedName>
</protein>
<evidence type="ECO:0000313" key="4">
    <source>
        <dbReference type="Proteomes" id="UP001597061"/>
    </source>
</evidence>
<keyword evidence="1" id="KW-0067">ATP-binding</keyword>
<dbReference type="RefSeq" id="WP_379924210.1">
    <property type="nucleotide sequence ID" value="NZ_JBHTJI010000001.1"/>
</dbReference>
<gene>
    <name evidence="3" type="ORF">ACFQ1R_00930</name>
</gene>
<dbReference type="InterPro" id="IPR013815">
    <property type="entry name" value="ATP_grasp_subdomain_1"/>
</dbReference>
<dbReference type="PROSITE" id="PS50975">
    <property type="entry name" value="ATP_GRASP"/>
    <property type="match status" value="1"/>
</dbReference>
<accession>A0ABW3JEW4</accession>
<dbReference type="Gene3D" id="3.40.50.20">
    <property type="match status" value="1"/>
</dbReference>
<dbReference type="Pfam" id="PF21360">
    <property type="entry name" value="PylC-like_N"/>
    <property type="match status" value="1"/>
</dbReference>
<dbReference type="NCBIfam" id="NF009404">
    <property type="entry name" value="PRK12767.1-3"/>
    <property type="match status" value="1"/>
</dbReference>
<sequence length="348" mass="38888">MKQNILFTCAGRRNYLINYFKEALNGNGNVIAADQDLLAPALVDADIAMQTPNIYSDTYIPTLIEICKNNNVTALITLNDLELPILSKNKAALKKEGVKVIISSEEVIDIGFDKLKTFKLAKRLGIHTPKTYTNLKNAIKAINAGELKYPLVIKPRWGTGSICIEFPETLEELKLAFKLQRIKIKKTILDNVSKRDFKNAILIQEKLEGSEYGLDIVNDLKGNYFGTYARLKLAMRSGETDKAVSVIDSRIEQLGKKIAEELKHIGNMDCDAFLVGNTYYLLEINPRFGGGYPFSHEAGVNIAAIILEWLKGKKSESLTHLVNYKSGVVFSKCDRLLHVNEVTSIKMS</sequence>
<evidence type="ECO:0000313" key="3">
    <source>
        <dbReference type="EMBL" id="MFD0988645.1"/>
    </source>
</evidence>
<organism evidence="3 4">
    <name type="scientific">Mariniflexile jejuense</name>
    <dbReference type="NCBI Taxonomy" id="1173582"/>
    <lineage>
        <taxon>Bacteria</taxon>
        <taxon>Pseudomonadati</taxon>
        <taxon>Bacteroidota</taxon>
        <taxon>Flavobacteriia</taxon>
        <taxon>Flavobacteriales</taxon>
        <taxon>Flavobacteriaceae</taxon>
        <taxon>Mariniflexile</taxon>
    </lineage>
</organism>
<feature type="domain" description="ATP-grasp" evidence="2">
    <location>
        <begin position="118"/>
        <end position="311"/>
    </location>
</feature>
<dbReference type="Pfam" id="PF15632">
    <property type="entry name" value="ATPgrasp_Ter"/>
    <property type="match status" value="1"/>
</dbReference>
<evidence type="ECO:0000256" key="1">
    <source>
        <dbReference type="PROSITE-ProRule" id="PRU00409"/>
    </source>
</evidence>
<evidence type="ECO:0000259" key="2">
    <source>
        <dbReference type="PROSITE" id="PS50975"/>
    </source>
</evidence>
<keyword evidence="1" id="KW-0547">Nucleotide-binding</keyword>